<comment type="pathway">
    <text evidence="1 17">Phospholipid metabolism; phosphatidylcholine biosynthesis.</text>
</comment>
<dbReference type="PANTHER" id="PTHR15458:SF5">
    <property type="entry name" value="PHOSPHATIDYLETHANOLAMINE N-METHYLTRANSFERASE"/>
    <property type="match status" value="1"/>
</dbReference>
<evidence type="ECO:0000256" key="3">
    <source>
        <dbReference type="ARBA" id="ARBA00022516"/>
    </source>
</evidence>
<comment type="catalytic activity">
    <reaction evidence="15">
        <text>a 1,2-diacyl-sn-glycero-3-phospho-N,N-dimethylethanolamine + S-adenosyl-L-methionine = a 1,2-diacyl-sn-glycero-3-phosphocholine + S-adenosyl-L-homocysteine + H(+)</text>
        <dbReference type="Rhea" id="RHEA:32739"/>
        <dbReference type="ChEBI" id="CHEBI:15378"/>
        <dbReference type="ChEBI" id="CHEBI:57643"/>
        <dbReference type="ChEBI" id="CHEBI:57856"/>
        <dbReference type="ChEBI" id="CHEBI:59789"/>
        <dbReference type="ChEBI" id="CHEBI:64572"/>
        <dbReference type="EC" id="2.1.1.71"/>
    </reaction>
</comment>
<dbReference type="FunFam" id="1.20.120.1630:FF:000005">
    <property type="entry name" value="Phosphatidylethanolamine N-methyltransferase"/>
    <property type="match status" value="1"/>
</dbReference>
<evidence type="ECO:0000256" key="10">
    <source>
        <dbReference type="ARBA" id="ARBA00023098"/>
    </source>
</evidence>
<evidence type="ECO:0000313" key="19">
    <source>
        <dbReference type="EMBL" id="KAJ1910631.1"/>
    </source>
</evidence>
<evidence type="ECO:0000256" key="9">
    <source>
        <dbReference type="ARBA" id="ARBA00022989"/>
    </source>
</evidence>
<feature type="transmembrane region" description="Helical" evidence="18">
    <location>
        <begin position="96"/>
        <end position="115"/>
    </location>
</feature>
<protein>
    <recommendedName>
        <fullName evidence="17">Phosphatidyl-N-methylethanolamine N-methyltransferase</fullName>
        <ecNumber evidence="17">2.1.1.71</ecNumber>
    </recommendedName>
    <alternativeName>
        <fullName evidence="17">Phospholipid methyltransferase</fullName>
        <shortName evidence="17">PLMT</shortName>
    </alternativeName>
</protein>
<comment type="function">
    <text evidence="17">Catalyzes the second two steps of the methylation pathway of phosphatidylcholine biosynthesis, the SAM-dependent methylation of phosphatidylmonomethylethanolamine (PMME) to phosphatidyldimethylethanolamine (PDME) and of PDME to phosphatidylcholine (PC).</text>
</comment>
<keyword evidence="5 17" id="KW-0808">Transferase</keyword>
<keyword evidence="6 17" id="KW-0949">S-adenosyl-L-methionine</keyword>
<dbReference type="InterPro" id="IPR024960">
    <property type="entry name" value="PEMT/MFAP"/>
</dbReference>
<name>A0A9W7ZJG9_9FUNG</name>
<dbReference type="Pfam" id="PF04191">
    <property type="entry name" value="PEMT"/>
    <property type="match status" value="1"/>
</dbReference>
<keyword evidence="9 17" id="KW-1133">Transmembrane helix</keyword>
<evidence type="ECO:0000313" key="20">
    <source>
        <dbReference type="Proteomes" id="UP001150569"/>
    </source>
</evidence>
<comment type="pathway">
    <text evidence="2">Lipid metabolism.</text>
</comment>
<proteinExistence type="inferred from homology"/>
<keyword evidence="7 17" id="KW-0812">Transmembrane</keyword>
<feature type="transmembrane region" description="Helical" evidence="18">
    <location>
        <begin position="23"/>
        <end position="42"/>
    </location>
</feature>
<feature type="transmembrane region" description="Helical" evidence="18">
    <location>
        <begin position="54"/>
        <end position="76"/>
    </location>
</feature>
<dbReference type="OrthoDB" id="8300106at2759"/>
<keyword evidence="14 17" id="KW-1208">Phospholipid metabolism</keyword>
<evidence type="ECO:0000256" key="5">
    <source>
        <dbReference type="ARBA" id="ARBA00022679"/>
    </source>
</evidence>
<dbReference type="GO" id="GO:0031966">
    <property type="term" value="C:mitochondrial membrane"/>
    <property type="evidence" value="ECO:0007669"/>
    <property type="project" value="UniProtKB-SubCell"/>
</dbReference>
<dbReference type="PANTHER" id="PTHR15458">
    <property type="entry name" value="PHOSPHATIDYLETHANOLAMINE N-METHYLTRANSFERASE"/>
    <property type="match status" value="1"/>
</dbReference>
<feature type="intramembrane region" description="Helical" evidence="17">
    <location>
        <begin position="22"/>
        <end position="42"/>
    </location>
</feature>
<comment type="caution">
    <text evidence="19">The sequence shown here is derived from an EMBL/GenBank/DDBJ whole genome shotgun (WGS) entry which is preliminary data.</text>
</comment>
<feature type="topological domain" description="Lumenal" evidence="17">
    <location>
        <begin position="125"/>
        <end position="167"/>
    </location>
</feature>
<evidence type="ECO:0000256" key="17">
    <source>
        <dbReference type="HAMAP-Rule" id="MF_03216"/>
    </source>
</evidence>
<feature type="binding site" evidence="17">
    <location>
        <begin position="108"/>
        <end position="110"/>
    </location>
    <ligand>
        <name>S-adenosyl-L-methionine</name>
        <dbReference type="ChEBI" id="CHEBI:59789"/>
    </ligand>
</feature>
<keyword evidence="10 17" id="KW-0443">Lipid metabolism</keyword>
<evidence type="ECO:0000256" key="11">
    <source>
        <dbReference type="ARBA" id="ARBA00023128"/>
    </source>
</evidence>
<keyword evidence="12 17" id="KW-0472">Membrane</keyword>
<comment type="catalytic activity">
    <reaction evidence="16 17">
        <text>a 1,2-diacyl-sn-glycero-3-phospho-N-methylethanolamine + S-adenosyl-L-methionine = a 1,2-diacyl-sn-glycero-3-phospho-N,N-dimethylethanolamine + S-adenosyl-L-homocysteine + H(+)</text>
        <dbReference type="Rhea" id="RHEA:32735"/>
        <dbReference type="ChEBI" id="CHEBI:15378"/>
        <dbReference type="ChEBI" id="CHEBI:57856"/>
        <dbReference type="ChEBI" id="CHEBI:59789"/>
        <dbReference type="ChEBI" id="CHEBI:64572"/>
        <dbReference type="ChEBI" id="CHEBI:64573"/>
        <dbReference type="EC" id="2.1.1.71"/>
    </reaction>
</comment>
<dbReference type="GO" id="GO:0006656">
    <property type="term" value="P:phosphatidylcholine biosynthetic process"/>
    <property type="evidence" value="ECO:0007669"/>
    <property type="project" value="UniProtKB-UniRule"/>
</dbReference>
<evidence type="ECO:0000256" key="18">
    <source>
        <dbReference type="SAM" id="Phobius"/>
    </source>
</evidence>
<dbReference type="PROSITE" id="PS51599">
    <property type="entry name" value="SAM_PEMT_PEM2"/>
    <property type="match status" value="1"/>
</dbReference>
<evidence type="ECO:0000256" key="14">
    <source>
        <dbReference type="ARBA" id="ARBA00023264"/>
    </source>
</evidence>
<keyword evidence="13 17" id="KW-0594">Phospholipid biosynthesis</keyword>
<evidence type="ECO:0000256" key="8">
    <source>
        <dbReference type="ARBA" id="ARBA00022824"/>
    </source>
</evidence>
<dbReference type="GO" id="GO:0005789">
    <property type="term" value="C:endoplasmic reticulum membrane"/>
    <property type="evidence" value="ECO:0007669"/>
    <property type="project" value="UniProtKB-SubCell"/>
</dbReference>
<feature type="topological domain" description="Cytoplasmic" evidence="17">
    <location>
        <begin position="77"/>
        <end position="103"/>
    </location>
</feature>
<evidence type="ECO:0000256" key="12">
    <source>
        <dbReference type="ARBA" id="ARBA00023136"/>
    </source>
</evidence>
<dbReference type="HAMAP" id="MF_03216">
    <property type="entry name" value="PLMT"/>
    <property type="match status" value="1"/>
</dbReference>
<comment type="subcellular location">
    <subcellularLocation>
        <location evidence="17">Endoplasmic reticulum membrane</location>
        <topology evidence="17">Multi-pass membrane protein</topology>
    </subcellularLocation>
    <subcellularLocation>
        <location evidence="17">Mitochondrion membrane</location>
        <topology evidence="17">Multi-pass membrane protein</topology>
    </subcellularLocation>
</comment>
<keyword evidence="4 17" id="KW-0489">Methyltransferase</keyword>
<feature type="topological domain" description="Lumenal" evidence="17">
    <location>
        <begin position="43"/>
        <end position="54"/>
    </location>
</feature>
<dbReference type="InterPro" id="IPR007318">
    <property type="entry name" value="Phopholipid_MeTrfase"/>
</dbReference>
<evidence type="ECO:0000256" key="7">
    <source>
        <dbReference type="ARBA" id="ARBA00022692"/>
    </source>
</evidence>
<feature type="topological domain" description="Cytoplasmic" evidence="17">
    <location>
        <begin position="189"/>
        <end position="205"/>
    </location>
</feature>
<comment type="similarity">
    <text evidence="17">Belongs to the class VI-like SAM-binding methyltransferase superfamily. PEMT/PEM2 methyltransferase family.</text>
</comment>
<evidence type="ECO:0000256" key="6">
    <source>
        <dbReference type="ARBA" id="ARBA00022691"/>
    </source>
</evidence>
<dbReference type="PIRSF" id="PIRSF005444">
    <property type="entry name" value="PEMT"/>
    <property type="match status" value="1"/>
</dbReference>
<feature type="topological domain" description="Lumenal" evidence="17">
    <location>
        <begin position="1"/>
        <end position="21"/>
    </location>
</feature>
<dbReference type="GO" id="GO:0000773">
    <property type="term" value="F:phosphatidyl-N-methylethanolamine N-methyltransferase activity"/>
    <property type="evidence" value="ECO:0007669"/>
    <property type="project" value="UniProtKB-UniRule"/>
</dbReference>
<keyword evidence="11 17" id="KW-0496">Mitochondrion</keyword>
<keyword evidence="8 17" id="KW-0256">Endoplasmic reticulum</keyword>
<feature type="transmembrane region" description="Helical" evidence="18">
    <location>
        <begin position="157"/>
        <end position="186"/>
    </location>
</feature>
<evidence type="ECO:0000256" key="4">
    <source>
        <dbReference type="ARBA" id="ARBA00022603"/>
    </source>
</evidence>
<accession>A0A9W7ZJG9</accession>
<evidence type="ECO:0000256" key="1">
    <source>
        <dbReference type="ARBA" id="ARBA00004969"/>
    </source>
</evidence>
<dbReference type="Gene3D" id="1.20.120.1630">
    <property type="match status" value="1"/>
</dbReference>
<keyword evidence="20" id="KW-1185">Reference proteome</keyword>
<gene>
    <name evidence="19" type="primary">OPI3_2</name>
    <name evidence="19" type="ORF">IWQ60_010555</name>
</gene>
<dbReference type="EC" id="2.1.1.71" evidence="17"/>
<reference evidence="19" key="1">
    <citation type="submission" date="2022-07" db="EMBL/GenBank/DDBJ databases">
        <title>Phylogenomic reconstructions and comparative analyses of Kickxellomycotina fungi.</title>
        <authorList>
            <person name="Reynolds N.K."/>
            <person name="Stajich J.E."/>
            <person name="Barry K."/>
            <person name="Grigoriev I.V."/>
            <person name="Crous P."/>
            <person name="Smith M.E."/>
        </authorList>
    </citation>
    <scope>NUCLEOTIDE SEQUENCE</scope>
    <source>
        <strain evidence="19">RSA 861</strain>
    </source>
</reference>
<evidence type="ECO:0000256" key="2">
    <source>
        <dbReference type="ARBA" id="ARBA00005189"/>
    </source>
</evidence>
<evidence type="ECO:0000256" key="13">
    <source>
        <dbReference type="ARBA" id="ARBA00023209"/>
    </source>
</evidence>
<evidence type="ECO:0000256" key="16">
    <source>
        <dbReference type="ARBA" id="ARBA00052459"/>
    </source>
</evidence>
<keyword evidence="3 17" id="KW-0444">Lipid biosynthesis</keyword>
<dbReference type="Proteomes" id="UP001150569">
    <property type="component" value="Unassembled WGS sequence"/>
</dbReference>
<dbReference type="AlphaFoldDB" id="A0A9W7ZJG9"/>
<feature type="binding site" evidence="17">
    <location>
        <begin position="190"/>
        <end position="191"/>
    </location>
    <ligand>
        <name>S-adenosyl-L-methionine</name>
        <dbReference type="ChEBI" id="CHEBI:59789"/>
    </ligand>
</feature>
<dbReference type="EMBL" id="JANBPT010001025">
    <property type="protein sequence ID" value="KAJ1910631.1"/>
    <property type="molecule type" value="Genomic_DNA"/>
</dbReference>
<organism evidence="19 20">
    <name type="scientific">Tieghemiomyces parasiticus</name>
    <dbReference type="NCBI Taxonomy" id="78921"/>
    <lineage>
        <taxon>Eukaryota</taxon>
        <taxon>Fungi</taxon>
        <taxon>Fungi incertae sedis</taxon>
        <taxon>Zoopagomycota</taxon>
        <taxon>Kickxellomycotina</taxon>
        <taxon>Dimargaritomycetes</taxon>
        <taxon>Dimargaritales</taxon>
        <taxon>Dimargaritaceae</taxon>
        <taxon>Tieghemiomyces</taxon>
    </lineage>
</organism>
<dbReference type="GO" id="GO:0032259">
    <property type="term" value="P:methylation"/>
    <property type="evidence" value="ECO:0007669"/>
    <property type="project" value="UniProtKB-KW"/>
</dbReference>
<sequence>MTLFEGHSLLGQLNQLVDWSQPTLWQAAACIVFNPLFWNFAARSEYRHGVITKLAGGSAYFGCYILAVTIFGLGIFRDAVYHLALEHQPKAEWLNYGEVKIVAAVLWAVGTVLVVSSMYRLGITGTYLGDYFGILMDEMVTGFPFNVTGNPMYYGSFLAFVSVALWQESVAGLLLSALVLVAYLIALRFEEPFTASIYAKRDKAQ</sequence>
<evidence type="ECO:0000256" key="15">
    <source>
        <dbReference type="ARBA" id="ARBA00051252"/>
    </source>
</evidence>